<dbReference type="InterPro" id="IPR001579">
    <property type="entry name" value="Glyco_hydro_18_chit_AS"/>
</dbReference>
<gene>
    <name evidence="11" type="ORF">FHS18_002118</name>
</gene>
<dbReference type="GO" id="GO:0006032">
    <property type="term" value="P:chitin catabolic process"/>
    <property type="evidence" value="ECO:0007669"/>
    <property type="project" value="UniProtKB-KW"/>
</dbReference>
<name>A0A7W5FMA3_9BACL</name>
<dbReference type="EC" id="3.2.1.14" evidence="3"/>
<dbReference type="Pfam" id="PF00704">
    <property type="entry name" value="Glyco_hydro_18"/>
    <property type="match status" value="1"/>
</dbReference>
<dbReference type="Proteomes" id="UP000570361">
    <property type="component" value="Unassembled WGS sequence"/>
</dbReference>
<dbReference type="GO" id="GO:0008843">
    <property type="term" value="F:endochitinase activity"/>
    <property type="evidence" value="ECO:0007669"/>
    <property type="project" value="UniProtKB-EC"/>
</dbReference>
<keyword evidence="5" id="KW-0624">Polysaccharide degradation</keyword>
<dbReference type="SMART" id="SM00636">
    <property type="entry name" value="Glyco_18"/>
    <property type="match status" value="1"/>
</dbReference>
<keyword evidence="8" id="KW-0732">Signal</keyword>
<dbReference type="Gene3D" id="2.60.40.10">
    <property type="entry name" value="Immunoglobulins"/>
    <property type="match status" value="3"/>
</dbReference>
<feature type="domain" description="GH18" evidence="10">
    <location>
        <begin position="321"/>
        <end position="706"/>
    </location>
</feature>
<dbReference type="EMBL" id="JACHXK010000004">
    <property type="protein sequence ID" value="MBB3110051.1"/>
    <property type="molecule type" value="Genomic_DNA"/>
</dbReference>
<evidence type="ECO:0000259" key="10">
    <source>
        <dbReference type="PROSITE" id="PS51910"/>
    </source>
</evidence>
<dbReference type="GO" id="GO:0005975">
    <property type="term" value="P:carbohydrate metabolic process"/>
    <property type="evidence" value="ECO:0007669"/>
    <property type="project" value="InterPro"/>
</dbReference>
<comment type="caution">
    <text evidence="11">The sequence shown here is derived from an EMBL/GenBank/DDBJ whole genome shotgun (WGS) entry which is preliminary data.</text>
</comment>
<dbReference type="PANTHER" id="PTHR11177">
    <property type="entry name" value="CHITINASE"/>
    <property type="match status" value="1"/>
</dbReference>
<keyword evidence="5" id="KW-0119">Carbohydrate metabolism</keyword>
<dbReference type="InterPro" id="IPR029070">
    <property type="entry name" value="Chitinase_insertion_sf"/>
</dbReference>
<dbReference type="PROSITE" id="PS01095">
    <property type="entry name" value="GH18_1"/>
    <property type="match status" value="1"/>
</dbReference>
<dbReference type="Pfam" id="PF00041">
    <property type="entry name" value="fn3"/>
    <property type="match status" value="1"/>
</dbReference>
<evidence type="ECO:0000313" key="11">
    <source>
        <dbReference type="EMBL" id="MBB3110051.1"/>
    </source>
</evidence>
<dbReference type="CDD" id="cd06548">
    <property type="entry name" value="GH18_chitinase"/>
    <property type="match status" value="1"/>
</dbReference>
<dbReference type="Gene3D" id="3.20.20.80">
    <property type="entry name" value="Glycosidases"/>
    <property type="match status" value="1"/>
</dbReference>
<evidence type="ECO:0000256" key="1">
    <source>
        <dbReference type="ARBA" id="ARBA00000822"/>
    </source>
</evidence>
<dbReference type="InterPro" id="IPR036116">
    <property type="entry name" value="FN3_sf"/>
</dbReference>
<dbReference type="AlphaFoldDB" id="A0A7W5FMA3"/>
<evidence type="ECO:0000256" key="4">
    <source>
        <dbReference type="ARBA" id="ARBA00022801"/>
    </source>
</evidence>
<dbReference type="InterPro" id="IPR017853">
    <property type="entry name" value="GH"/>
</dbReference>
<organism evidence="11 12">
    <name type="scientific">Paenibacillus phyllosphaerae</name>
    <dbReference type="NCBI Taxonomy" id="274593"/>
    <lineage>
        <taxon>Bacteria</taxon>
        <taxon>Bacillati</taxon>
        <taxon>Bacillota</taxon>
        <taxon>Bacilli</taxon>
        <taxon>Bacillales</taxon>
        <taxon>Paenibacillaceae</taxon>
        <taxon>Paenibacillus</taxon>
    </lineage>
</organism>
<dbReference type="InterPro" id="IPR050314">
    <property type="entry name" value="Glycosyl_Hydrlase_18"/>
</dbReference>
<dbReference type="InterPro" id="IPR011583">
    <property type="entry name" value="Chitinase_II/V-like_cat"/>
</dbReference>
<accession>A0A7W5FMA3</accession>
<dbReference type="SUPFAM" id="SSF49265">
    <property type="entry name" value="Fibronectin type III"/>
    <property type="match status" value="2"/>
</dbReference>
<dbReference type="PANTHER" id="PTHR11177:SF317">
    <property type="entry name" value="CHITINASE 12-RELATED"/>
    <property type="match status" value="1"/>
</dbReference>
<dbReference type="RefSeq" id="WP_183599740.1">
    <property type="nucleotide sequence ID" value="NZ_JACHXK010000004.1"/>
</dbReference>
<proteinExistence type="inferred from homology"/>
<feature type="domain" description="Fibronectin type-III" evidence="9">
    <location>
        <begin position="147"/>
        <end position="240"/>
    </location>
</feature>
<dbReference type="PROSITE" id="PS50853">
    <property type="entry name" value="FN3"/>
    <property type="match status" value="1"/>
</dbReference>
<dbReference type="SMART" id="SM00060">
    <property type="entry name" value="FN3"/>
    <property type="match status" value="3"/>
</dbReference>
<dbReference type="InterPro" id="IPR003961">
    <property type="entry name" value="FN3_dom"/>
</dbReference>
<dbReference type="PROSITE" id="PS51910">
    <property type="entry name" value="GH18_2"/>
    <property type="match status" value="1"/>
</dbReference>
<evidence type="ECO:0000256" key="5">
    <source>
        <dbReference type="ARBA" id="ARBA00023024"/>
    </source>
</evidence>
<sequence length="748" mass="82297">MTPYSQKITSKWVAVFLILSLILSTFISAAPAFADTPAKPQAPQNLRIADPSDVTHNKATFTWDMIGNDTDPQDANDIQVYNADTGGWLAWGNRWTRAVTGLDPNKTYRIYITWNGSSPSDVNNRSNVVEFTTTADTSEYKDAPLAPPSYLKVTALSDNSVTLSWGASPNATGYDVYMNGGWMGGTWSNDSTTFMYTLPGESKFEAGKTYKFEVGAQNPPNPVSKNSNPVILTWGELPAPQGLQVVSATRNTASLGWAPVPGALGYEVYRDGKKAGDTVTNHYVAEELEEGTTYSFAVVALNNLWTSAASESVQVVPGANYNNVTYYMSWAIGARQYQPSDMPVADLTHILYAFADVCWKKFGSDGKACQTDQVPLQNRYVYDGEVVIGDQENDLKTMAEVTAIRDANPHLKVLTSVGGWSWSNNFSNVAKTEVTRRTFANSIVDYIRTYKMDGIDIDWEYPVEGGEESNSRDPEDTVNFPKLMKTVREALDAAGSVDGKYYLLTIASGQGDNFVRNADLGHASQYLDFINIMTYDYAGSWETLANHNAPLYFDPAHPRAATSAPRNNVNGGVLGHLQGGVPNYKLVVGVPFYGKGWQGCPSGEYATCERGSEIGTWEAGIFDFTDVEENYLTDAKYVHTWNEAAKVSSLYSEEDGIFITYNDETTMKYMASMVRKLDIAGTMSWDISADRNLKLNSELAKGLPIDGHVNADALSCSNERRGGGGKQLEAESRLERFGRSNRLRSFRQ</sequence>
<evidence type="ECO:0000256" key="7">
    <source>
        <dbReference type="RuleBase" id="RU000489"/>
    </source>
</evidence>
<keyword evidence="6 7" id="KW-0326">Glycosidase</keyword>
<keyword evidence="12" id="KW-1185">Reference proteome</keyword>
<feature type="signal peptide" evidence="8">
    <location>
        <begin position="1"/>
        <end position="34"/>
    </location>
</feature>
<dbReference type="SUPFAM" id="SSF54556">
    <property type="entry name" value="Chitinase insertion domain"/>
    <property type="match status" value="1"/>
</dbReference>
<dbReference type="SUPFAM" id="SSF51445">
    <property type="entry name" value="(Trans)glycosidases"/>
    <property type="match status" value="1"/>
</dbReference>
<protein>
    <recommendedName>
        <fullName evidence="3">chitinase</fullName>
        <ecNumber evidence="3">3.2.1.14</ecNumber>
    </recommendedName>
</protein>
<feature type="chain" id="PRO_5031345983" description="chitinase" evidence="8">
    <location>
        <begin position="35"/>
        <end position="748"/>
    </location>
</feature>
<dbReference type="Gene3D" id="3.10.50.10">
    <property type="match status" value="1"/>
</dbReference>
<dbReference type="InterPro" id="IPR001223">
    <property type="entry name" value="Glyco_hydro18_cat"/>
</dbReference>
<keyword evidence="5" id="KW-0146">Chitin degradation</keyword>
<reference evidence="11 12" key="1">
    <citation type="submission" date="2020-08" db="EMBL/GenBank/DDBJ databases">
        <title>Genomic Encyclopedia of Type Strains, Phase III (KMG-III): the genomes of soil and plant-associated and newly described type strains.</title>
        <authorList>
            <person name="Whitman W."/>
        </authorList>
    </citation>
    <scope>NUCLEOTIDE SEQUENCE [LARGE SCALE GENOMIC DNA]</scope>
    <source>
        <strain evidence="11 12">CECT 5862</strain>
    </source>
</reference>
<evidence type="ECO:0000259" key="9">
    <source>
        <dbReference type="PROSITE" id="PS50853"/>
    </source>
</evidence>
<comment type="similarity">
    <text evidence="2">Belongs to the glycosyl hydrolase 18 family. Chitinase class II subfamily.</text>
</comment>
<evidence type="ECO:0000256" key="3">
    <source>
        <dbReference type="ARBA" id="ARBA00012729"/>
    </source>
</evidence>
<evidence type="ECO:0000256" key="6">
    <source>
        <dbReference type="ARBA" id="ARBA00023295"/>
    </source>
</evidence>
<dbReference type="InterPro" id="IPR013783">
    <property type="entry name" value="Ig-like_fold"/>
</dbReference>
<keyword evidence="4 7" id="KW-0378">Hydrolase</keyword>
<evidence type="ECO:0000256" key="2">
    <source>
        <dbReference type="ARBA" id="ARBA00009121"/>
    </source>
</evidence>
<comment type="catalytic activity">
    <reaction evidence="1">
        <text>Random endo-hydrolysis of N-acetyl-beta-D-glucosaminide (1-&gt;4)-beta-linkages in chitin and chitodextrins.</text>
        <dbReference type="EC" id="3.2.1.14"/>
    </reaction>
</comment>
<evidence type="ECO:0000313" key="12">
    <source>
        <dbReference type="Proteomes" id="UP000570361"/>
    </source>
</evidence>
<evidence type="ECO:0000256" key="8">
    <source>
        <dbReference type="SAM" id="SignalP"/>
    </source>
</evidence>
<dbReference type="GO" id="GO:0008061">
    <property type="term" value="F:chitin binding"/>
    <property type="evidence" value="ECO:0007669"/>
    <property type="project" value="InterPro"/>
</dbReference>
<dbReference type="CDD" id="cd00063">
    <property type="entry name" value="FN3"/>
    <property type="match status" value="3"/>
</dbReference>